<dbReference type="NCBIfam" id="NF033707">
    <property type="entry name" value="T9SS_sortase"/>
    <property type="match status" value="1"/>
</dbReference>
<proteinExistence type="predicted"/>
<accession>A0A6L5XBK5</accession>
<dbReference type="RefSeq" id="WP_154328356.1">
    <property type="nucleotide sequence ID" value="NZ_CP045696.1"/>
</dbReference>
<comment type="caution">
    <text evidence="4">The sequence shown here is derived from an EMBL/GenBank/DDBJ whole genome shotgun (WGS) entry which is preliminary data.</text>
</comment>
<evidence type="ECO:0000256" key="1">
    <source>
        <dbReference type="ARBA" id="ARBA00022729"/>
    </source>
</evidence>
<dbReference type="InterPro" id="IPR029030">
    <property type="entry name" value="Caspase-like_dom_sf"/>
</dbReference>
<reference evidence="4 5" key="1">
    <citation type="submission" date="2019-08" db="EMBL/GenBank/DDBJ databases">
        <title>In-depth cultivation of the pig gut microbiome towards novel bacterial diversity and tailored functional studies.</title>
        <authorList>
            <person name="Wylensek D."/>
            <person name="Hitch T.C.A."/>
            <person name="Clavel T."/>
        </authorList>
    </citation>
    <scope>NUCLEOTIDE SEQUENCE [LARGE SCALE GENOMIC DNA]</scope>
    <source>
        <strain evidence="4 5">Oil-RF-744-WCA-WT-10</strain>
    </source>
</reference>
<organism evidence="4 5">
    <name type="scientific">Sodaliphilus pleomorphus</name>
    <dbReference type="NCBI Taxonomy" id="2606626"/>
    <lineage>
        <taxon>Bacteria</taxon>
        <taxon>Pseudomonadati</taxon>
        <taxon>Bacteroidota</taxon>
        <taxon>Bacteroidia</taxon>
        <taxon>Bacteroidales</taxon>
        <taxon>Muribaculaceae</taxon>
        <taxon>Sodaliphilus</taxon>
    </lineage>
</organism>
<dbReference type="AlphaFoldDB" id="A0A6L5XBK5"/>
<dbReference type="CDD" id="cd02258">
    <property type="entry name" value="Peptidase_C25_N"/>
    <property type="match status" value="1"/>
</dbReference>
<dbReference type="Proteomes" id="UP000483362">
    <property type="component" value="Unassembled WGS sequence"/>
</dbReference>
<evidence type="ECO:0000313" key="5">
    <source>
        <dbReference type="Proteomes" id="UP000483362"/>
    </source>
</evidence>
<evidence type="ECO:0000256" key="2">
    <source>
        <dbReference type="SAM" id="SignalP"/>
    </source>
</evidence>
<feature type="domain" description="Gingipain" evidence="3">
    <location>
        <begin position="422"/>
        <end position="798"/>
    </location>
</feature>
<dbReference type="GO" id="GO:0006508">
    <property type="term" value="P:proteolysis"/>
    <property type="evidence" value="ECO:0007669"/>
    <property type="project" value="InterPro"/>
</dbReference>
<evidence type="ECO:0000259" key="3">
    <source>
        <dbReference type="Pfam" id="PF01364"/>
    </source>
</evidence>
<feature type="chain" id="PRO_5026892602" evidence="2">
    <location>
        <begin position="30"/>
        <end position="1165"/>
    </location>
</feature>
<dbReference type="Pfam" id="PF01364">
    <property type="entry name" value="Peptidase_C25"/>
    <property type="match status" value="1"/>
</dbReference>
<dbReference type="EMBL" id="VULT01000004">
    <property type="protein sequence ID" value="MSS16895.1"/>
    <property type="molecule type" value="Genomic_DNA"/>
</dbReference>
<protein>
    <submittedName>
        <fullName evidence="4">Type IX secretion system sortase PorU</fullName>
    </submittedName>
</protein>
<name>A0A6L5XBK5_9BACT</name>
<dbReference type="Gene3D" id="3.40.50.10390">
    <property type="entry name" value="Gingipain r, domain 1"/>
    <property type="match status" value="1"/>
</dbReference>
<dbReference type="Gene3D" id="2.60.40.4070">
    <property type="match status" value="1"/>
</dbReference>
<dbReference type="Gene3D" id="3.40.50.1460">
    <property type="match status" value="1"/>
</dbReference>
<dbReference type="InterPro" id="IPR029031">
    <property type="entry name" value="Gingipain_N_sf"/>
</dbReference>
<gene>
    <name evidence="4" type="primary">porU</name>
    <name evidence="4" type="ORF">FYJ29_03815</name>
</gene>
<sequence>MSMHISSSGIRKLALALLAGGATMLPAMALSTSHFASKSKLATGKWVKIALPQSGVYELTYTQLKEMGFDSPQQVRVYGSGGNMLSEVLDGKTYDDLVKVPVTRQNNKICFYGNGPVAMTPVDQLSSSPRYTRQNNAYSTLGYYFLTEENSTEATVATAAVAENTATTVRSTSLDYYVHEKELQSPSSSGKDLLGETLNNANGTFDYELKGLKPGTPIVVNTCLAAACTASTYVRAYLHVDGSTDTLGYTLSSSKIYAPSSSFIYYNYASPSTAVTPKKYNEKGKLEVSLYSPNGSVTSSYLDYFIITYWHDNNIALGSHGQLRMGINNQADSDLIELAGNNGGNLVVWNIDDPASPVRYDCAVHATADATGNAAQVYGFAPGIDKNWAQYVVFNPLDTLMQIAGWAPVENQNIHGASTPDMVIVTNKHFLDQAQRIAQMHYNEDHMQVLVLDQDQVFNEFSSGTPDAMALRLMNKMFYDRDKSKFRYMLLLGCGSYDNRGLSADKANRLITFETDCSNDENYSYVTDDFFGLLDDNSGYDISSDLLSIGVGRIPSATVAEAKTDVDKLVSYVVNPDYGVWRNNASFWADDTDLDDGLHPFQAEGVANMMTDSLATGMFMDKAYISMYYRGTLLAEPSASADKRILSAAGAKRHVVDMLEKGQYFATFVGHAGTTNFSRYGKLWIQSDVTSHIYEHLPIMTTACCDVARFDSNTRGIAEAMFHQVGGGAIAMLTSARDVYADGNDALNRAFINGMFSYRATGTMPRLGDAYKSAKRSFGTTSDHNKMSFLLLGDPAMKINYPKPHFKVQAVAGTSVATPAATVTVYPKQTFTVSAQVMKADGSAVDTGFNGDAYATLYSGKEVYDTITLRENRRSVERVIYYPRTVLSQVKGKVVNGQFTATLIVPDMADADGQNALIKIYAHNDGTAEMVNGDYAGLTIAANDPAHAVTDNAAPVIEAMYFNDEDTSPETDLIPSSSTLYIKANDDVAINTQDTSVGQSMSLMLDGTTSYTSVGNYATLSDNGRQLDIALPMHSLTSGRHTLTYTVYDIAGNHTSRTLSFVVGQASQASLSVQETPAVDKATFNIDSQLAQSPTVTLKVTDATGRLVWHKRVSTFPYTWDLAGDNGSRVAAGLYKCFGTYEAGNDYGGTPMCDLIVVDNYKRSK</sequence>
<dbReference type="SUPFAM" id="SSF52129">
    <property type="entry name" value="Caspase-like"/>
    <property type="match status" value="1"/>
</dbReference>
<keyword evidence="1 2" id="KW-0732">Signal</keyword>
<feature type="signal peptide" evidence="2">
    <location>
        <begin position="1"/>
        <end position="29"/>
    </location>
</feature>
<keyword evidence="5" id="KW-1185">Reference proteome</keyword>
<dbReference type="GO" id="GO:0008234">
    <property type="term" value="F:cysteine-type peptidase activity"/>
    <property type="evidence" value="ECO:0007669"/>
    <property type="project" value="InterPro"/>
</dbReference>
<evidence type="ECO:0000313" key="4">
    <source>
        <dbReference type="EMBL" id="MSS16895.1"/>
    </source>
</evidence>
<dbReference type="InterPro" id="IPR001769">
    <property type="entry name" value="Gingipain"/>
</dbReference>